<evidence type="ECO:0000313" key="3">
    <source>
        <dbReference type="Proteomes" id="UP001320898"/>
    </source>
</evidence>
<dbReference type="AlphaFoldDB" id="A0AAW5QUT7"/>
<feature type="chain" id="PRO_5043633206" evidence="1">
    <location>
        <begin position="28"/>
        <end position="195"/>
    </location>
</feature>
<protein>
    <submittedName>
        <fullName evidence="2">Uncharacterized protein</fullName>
    </submittedName>
</protein>
<dbReference type="EMBL" id="JALIDZ010000001">
    <property type="protein sequence ID" value="MCT8970418.1"/>
    <property type="molecule type" value="Genomic_DNA"/>
</dbReference>
<accession>A0AAW5QUT7</accession>
<feature type="signal peptide" evidence="1">
    <location>
        <begin position="1"/>
        <end position="27"/>
    </location>
</feature>
<reference evidence="2 3" key="1">
    <citation type="submission" date="2022-04" db="EMBL/GenBank/DDBJ databases">
        <authorList>
            <person name="Ye Y.-Q."/>
            <person name="Du Z.-J."/>
        </authorList>
    </citation>
    <scope>NUCLEOTIDE SEQUENCE [LARGE SCALE GENOMIC DNA]</scope>
    <source>
        <strain evidence="2 3">A6E488</strain>
    </source>
</reference>
<organism evidence="2 3">
    <name type="scientific">Microbaculum marinisediminis</name>
    <dbReference type="NCBI Taxonomy" id="2931392"/>
    <lineage>
        <taxon>Bacteria</taxon>
        <taxon>Pseudomonadati</taxon>
        <taxon>Pseudomonadota</taxon>
        <taxon>Alphaproteobacteria</taxon>
        <taxon>Hyphomicrobiales</taxon>
        <taxon>Tepidamorphaceae</taxon>
        <taxon>Microbaculum</taxon>
    </lineage>
</organism>
<dbReference type="Proteomes" id="UP001320898">
    <property type="component" value="Unassembled WGS sequence"/>
</dbReference>
<evidence type="ECO:0000256" key="1">
    <source>
        <dbReference type="SAM" id="SignalP"/>
    </source>
</evidence>
<evidence type="ECO:0000313" key="2">
    <source>
        <dbReference type="EMBL" id="MCT8970418.1"/>
    </source>
</evidence>
<keyword evidence="1" id="KW-0732">Signal</keyword>
<gene>
    <name evidence="2" type="ORF">MUB46_00955</name>
</gene>
<sequence>MTAKTTLRRIAGFAVGAAIVMTLPLTAAAGQAQSEVATPRVAVPHVPAPGGGADMAGCWSSQRLIYGPYAFSFCSNGRYGSYRVRGGGLACEGNVTVSPGRGGTATVRLSRSRCNGRTDWSADYLVCRSVGGGGVGYGNGGYGQYGTRGYRPEVAVPRAPTPRYPRVPIPAGRLDCTYYPTVAGYHPIDLAMVRN</sequence>
<proteinExistence type="predicted"/>
<keyword evidence="3" id="KW-1185">Reference proteome</keyword>
<name>A0AAW5QUT7_9HYPH</name>
<comment type="caution">
    <text evidence="2">The sequence shown here is derived from an EMBL/GenBank/DDBJ whole genome shotgun (WGS) entry which is preliminary data.</text>
</comment>
<dbReference type="RefSeq" id="WP_261613985.1">
    <property type="nucleotide sequence ID" value="NZ_JALIDZ010000001.1"/>
</dbReference>